<accession>A0A9W5TC90</accession>
<protein>
    <submittedName>
        <fullName evidence="1">Oxidoreductase alpha molybdopterin subunit, putative</fullName>
    </submittedName>
</protein>
<dbReference type="OrthoDB" id="365521at2759"/>
<name>A0A9W5TC90_BABOV</name>
<evidence type="ECO:0000313" key="2">
    <source>
        <dbReference type="Proteomes" id="UP001057455"/>
    </source>
</evidence>
<evidence type="ECO:0000313" key="1">
    <source>
        <dbReference type="EMBL" id="GFE54830.1"/>
    </source>
</evidence>
<dbReference type="EMBL" id="BLIY01000017">
    <property type="protein sequence ID" value="GFE54830.1"/>
    <property type="molecule type" value="Genomic_DNA"/>
</dbReference>
<sequence length="421" mass="46684">MLFVSRVRALWVKLPSDRCNSSDPMLLHLFSAGSKAAGIDATFSNDPGVKRFVKKHKIKCYTHDVSHLPLDVLTRLGIKTVPVVVGVYRGRNLGEFTTASASSCAPELCKKLIDAQTLDIKEQSKHAALAEQIDGIIAGKSKAQALAELSKFEASCMQQLEVDDVLRRVLARKRLELYWANGGQQSTSGRATLDRLRDHLAAIEQLLLLFEKASADDLIFAYSNVAVSGLPRGSQMDHALSCGGSTATSVVNQLDKFIAENGYALEGSTGITRARLVKIGILQDLSVGLFLEDNIQEALQEATRGYEELVKMLKNDEIPTSAFENHAIGGIIELMFSALPWDDPSVQIARATLETVDGPRHLNRIPESTRPLGGPAYKRRGFRGRYSWQGPDYRPKKYRPRDPEQYLNEWRYQPDANLPTY</sequence>
<proteinExistence type="predicted"/>
<keyword evidence="2" id="KW-1185">Reference proteome</keyword>
<comment type="caution">
    <text evidence="1">The sequence shown here is derived from an EMBL/GenBank/DDBJ whole genome shotgun (WGS) entry which is preliminary data.</text>
</comment>
<organism evidence="1 2">
    <name type="scientific">Babesia ovis</name>
    <dbReference type="NCBI Taxonomy" id="5869"/>
    <lineage>
        <taxon>Eukaryota</taxon>
        <taxon>Sar</taxon>
        <taxon>Alveolata</taxon>
        <taxon>Apicomplexa</taxon>
        <taxon>Aconoidasida</taxon>
        <taxon>Piroplasmida</taxon>
        <taxon>Babesiidae</taxon>
        <taxon>Babesia</taxon>
    </lineage>
</organism>
<dbReference type="AlphaFoldDB" id="A0A9W5TC90"/>
<dbReference type="Proteomes" id="UP001057455">
    <property type="component" value="Unassembled WGS sequence"/>
</dbReference>
<reference evidence="1" key="1">
    <citation type="submission" date="2019-12" db="EMBL/GenBank/DDBJ databases">
        <title>Genome sequence of Babesia ovis.</title>
        <authorList>
            <person name="Yamagishi J."/>
            <person name="Sevinc F."/>
            <person name="Xuan X."/>
        </authorList>
    </citation>
    <scope>NUCLEOTIDE SEQUENCE</scope>
    <source>
        <strain evidence="1">Selcuk</strain>
    </source>
</reference>
<gene>
    <name evidence="1" type="ORF">BaOVIS_022340</name>
</gene>